<protein>
    <submittedName>
        <fullName evidence="3">Uncharacterized protein</fullName>
    </submittedName>
</protein>
<feature type="transmembrane region" description="Helical" evidence="2">
    <location>
        <begin position="107"/>
        <end position="128"/>
    </location>
</feature>
<feature type="compositionally biased region" description="Low complexity" evidence="1">
    <location>
        <begin position="328"/>
        <end position="344"/>
    </location>
</feature>
<feature type="transmembrane region" description="Helical" evidence="2">
    <location>
        <begin position="21"/>
        <end position="40"/>
    </location>
</feature>
<feature type="transmembrane region" description="Helical" evidence="2">
    <location>
        <begin position="195"/>
        <end position="218"/>
    </location>
</feature>
<gene>
    <name evidence="3" type="ORF">TM35_000141250</name>
</gene>
<name>A0A1X0NW37_9TRYP</name>
<evidence type="ECO:0000313" key="4">
    <source>
        <dbReference type="Proteomes" id="UP000192257"/>
    </source>
</evidence>
<keyword evidence="2" id="KW-1133">Transmembrane helix</keyword>
<evidence type="ECO:0000256" key="1">
    <source>
        <dbReference type="SAM" id="MobiDB-lite"/>
    </source>
</evidence>
<evidence type="ECO:0000256" key="2">
    <source>
        <dbReference type="SAM" id="Phobius"/>
    </source>
</evidence>
<keyword evidence="2" id="KW-0472">Membrane</keyword>
<feature type="compositionally biased region" description="Basic and acidic residues" evidence="1">
    <location>
        <begin position="269"/>
        <end position="279"/>
    </location>
</feature>
<dbReference type="Proteomes" id="UP000192257">
    <property type="component" value="Unassembled WGS sequence"/>
</dbReference>
<dbReference type="OrthoDB" id="261603at2759"/>
<dbReference type="EMBL" id="NBCO01000014">
    <property type="protein sequence ID" value="ORC88914.1"/>
    <property type="molecule type" value="Genomic_DNA"/>
</dbReference>
<sequence length="373" mass="42512">MHVVSDLQQRPNKSRLKCEKRIVPFYDICSVVQFVCLVIHTTKVVMTARCTFAHSLWSKNNLELVPPLVMKLDSCYYMTTRSTLYAFKDVSVELFLSGVSDVFADHAIQMGLAIFFCAFTLFFGAVNRSAVENNFFSYRWRNFVFRKDLIAALEIAMLCLVLRTALMATAAGSLLEDYLRYCKVVSRAYLPFCTVVPLFVFVGAGFATYVVGCVLYLYNALPKYGIMTEEEIVDYKVWLRGRRARIEEAKRAAEAAKLANMRLQLMMRDSSRPPLREMTRSASFSTSGQPDHYVHPDVSAASQRRHSSSHVPLPINLPRRRETSLMRQQQQQYNPQQSQSQSQQEQDEGNSHSAGIPLYTSYIGASPFFTQKN</sequence>
<feature type="transmembrane region" description="Helical" evidence="2">
    <location>
        <begin position="149"/>
        <end position="175"/>
    </location>
</feature>
<dbReference type="GeneID" id="39985350"/>
<feature type="region of interest" description="Disordered" evidence="1">
    <location>
        <begin position="269"/>
        <end position="358"/>
    </location>
</feature>
<proteinExistence type="predicted"/>
<keyword evidence="2" id="KW-0812">Transmembrane</keyword>
<reference evidence="3 4" key="1">
    <citation type="submission" date="2017-03" db="EMBL/GenBank/DDBJ databases">
        <title>An alternative strategy for trypanosome survival in the mammalian bloodstream revealed through genome and transcriptome analysis of the ubiquitous bovine parasite Trypanosoma (Megatrypanum) theileri.</title>
        <authorList>
            <person name="Kelly S."/>
            <person name="Ivens A."/>
            <person name="Mott A."/>
            <person name="O'Neill E."/>
            <person name="Emms D."/>
            <person name="Macleod O."/>
            <person name="Voorheis P."/>
            <person name="Matthews J."/>
            <person name="Matthews K."/>
            <person name="Carrington M."/>
        </authorList>
    </citation>
    <scope>NUCLEOTIDE SEQUENCE [LARGE SCALE GENOMIC DNA]</scope>
    <source>
        <strain evidence="3">Edinburgh</strain>
    </source>
</reference>
<feature type="compositionally biased region" description="Polar residues" evidence="1">
    <location>
        <begin position="280"/>
        <end position="289"/>
    </location>
</feature>
<organism evidence="3 4">
    <name type="scientific">Trypanosoma theileri</name>
    <dbReference type="NCBI Taxonomy" id="67003"/>
    <lineage>
        <taxon>Eukaryota</taxon>
        <taxon>Discoba</taxon>
        <taxon>Euglenozoa</taxon>
        <taxon>Kinetoplastea</taxon>
        <taxon>Metakinetoplastina</taxon>
        <taxon>Trypanosomatida</taxon>
        <taxon>Trypanosomatidae</taxon>
        <taxon>Trypanosoma</taxon>
    </lineage>
</organism>
<accession>A0A1X0NW37</accession>
<comment type="caution">
    <text evidence="3">The sequence shown here is derived from an EMBL/GenBank/DDBJ whole genome shotgun (WGS) entry which is preliminary data.</text>
</comment>
<dbReference type="RefSeq" id="XP_028882980.1">
    <property type="nucleotide sequence ID" value="XM_029025570.1"/>
</dbReference>
<keyword evidence="4" id="KW-1185">Reference proteome</keyword>
<evidence type="ECO:0000313" key="3">
    <source>
        <dbReference type="EMBL" id="ORC88914.1"/>
    </source>
</evidence>
<dbReference type="AlphaFoldDB" id="A0A1X0NW37"/>
<dbReference type="VEuPathDB" id="TriTrypDB:TM35_000141250"/>